<proteinExistence type="predicted"/>
<dbReference type="EMBL" id="CAJNOC010002291">
    <property type="protein sequence ID" value="CAF0924226.1"/>
    <property type="molecule type" value="Genomic_DNA"/>
</dbReference>
<dbReference type="AlphaFoldDB" id="A0A814B6C8"/>
<dbReference type="Pfam" id="PF01161">
    <property type="entry name" value="PBP"/>
    <property type="match status" value="1"/>
</dbReference>
<dbReference type="Gene3D" id="3.90.280.10">
    <property type="entry name" value="PEBP-like"/>
    <property type="match status" value="1"/>
</dbReference>
<comment type="caution">
    <text evidence="1">The sequence shown here is derived from an EMBL/GenBank/DDBJ whole genome shotgun (WGS) entry which is preliminary data.</text>
</comment>
<reference evidence="1" key="1">
    <citation type="submission" date="2021-02" db="EMBL/GenBank/DDBJ databases">
        <authorList>
            <person name="Nowell W R."/>
        </authorList>
    </citation>
    <scope>NUCLEOTIDE SEQUENCE</scope>
    <source>
        <strain evidence="1">Ploen Becks lab</strain>
    </source>
</reference>
<evidence type="ECO:0000313" key="2">
    <source>
        <dbReference type="Proteomes" id="UP000663879"/>
    </source>
</evidence>
<gene>
    <name evidence="1" type="ORF">OXX778_LOCUS12550</name>
</gene>
<accession>A0A814B6C8</accession>
<dbReference type="PANTHER" id="PTHR11362:SF82">
    <property type="entry name" value="PHOSPHATIDYLETHANOLAMINE-BINDING PROTEIN 4"/>
    <property type="match status" value="1"/>
</dbReference>
<dbReference type="OrthoDB" id="2506647at2759"/>
<dbReference type="CDD" id="cd00866">
    <property type="entry name" value="PEBP_euk"/>
    <property type="match status" value="1"/>
</dbReference>
<dbReference type="InterPro" id="IPR036610">
    <property type="entry name" value="PEBP-like_sf"/>
</dbReference>
<dbReference type="SUPFAM" id="SSF49777">
    <property type="entry name" value="PEBP-like"/>
    <property type="match status" value="1"/>
</dbReference>
<evidence type="ECO:0000313" key="1">
    <source>
        <dbReference type="EMBL" id="CAF0924226.1"/>
    </source>
</evidence>
<dbReference type="Proteomes" id="UP000663879">
    <property type="component" value="Unassembled WGS sequence"/>
</dbReference>
<organism evidence="1 2">
    <name type="scientific">Brachionus calyciflorus</name>
    <dbReference type="NCBI Taxonomy" id="104777"/>
    <lineage>
        <taxon>Eukaryota</taxon>
        <taxon>Metazoa</taxon>
        <taxon>Spiralia</taxon>
        <taxon>Gnathifera</taxon>
        <taxon>Rotifera</taxon>
        <taxon>Eurotatoria</taxon>
        <taxon>Monogononta</taxon>
        <taxon>Pseudotrocha</taxon>
        <taxon>Ploima</taxon>
        <taxon>Brachionidae</taxon>
        <taxon>Brachionus</taxon>
    </lineage>
</organism>
<sequence length="187" mass="21228">MEEFKSEQVVPEVFSELPKQILSVDWPHSNVKGELGNVVTPTDMRSQPNVHWEADEKCHYTLLMVDPDAPTRKSPKFKEWMHWMVVNIPGNTVAQGEEKVGYVGAAPPKDTGLHRYVLMVFKQPGRLDFHDVHVITPISGKHRPGFHTKQFVKGHNLGPLVAANFVQAEWDEHSDVVLKVLSSRTEF</sequence>
<dbReference type="InterPro" id="IPR035810">
    <property type="entry name" value="PEBP_euk"/>
</dbReference>
<protein>
    <submittedName>
        <fullName evidence="1">Uncharacterized protein</fullName>
    </submittedName>
</protein>
<name>A0A814B6C8_9BILA</name>
<dbReference type="InterPro" id="IPR008914">
    <property type="entry name" value="PEBP"/>
</dbReference>
<keyword evidence="2" id="KW-1185">Reference proteome</keyword>
<dbReference type="PANTHER" id="PTHR11362">
    <property type="entry name" value="PHOSPHATIDYLETHANOLAMINE-BINDING PROTEIN"/>
    <property type="match status" value="1"/>
</dbReference>